<name>A0ABM7MV52_ERWRD</name>
<dbReference type="NCBIfam" id="TIGR03369">
    <property type="entry name" value="cellulose_bcsE"/>
    <property type="match status" value="1"/>
</dbReference>
<protein>
    <recommendedName>
        <fullName evidence="1">Cellulose biosynthesis protein BcsE</fullName>
    </recommendedName>
</protein>
<evidence type="ECO:0000313" key="2">
    <source>
        <dbReference type="EMBL" id="BCQ32770.1"/>
    </source>
</evidence>
<proteinExistence type="predicted"/>
<keyword evidence="3" id="KW-1185">Reference proteome</keyword>
<dbReference type="Proteomes" id="UP000677515">
    <property type="component" value="Chromosome"/>
</dbReference>
<organism evidence="2 3">
    <name type="scientific">Erwinia rhapontici</name>
    <name type="common">Pectobacterium rhapontici</name>
    <dbReference type="NCBI Taxonomy" id="55212"/>
    <lineage>
        <taxon>Bacteria</taxon>
        <taxon>Pseudomonadati</taxon>
        <taxon>Pseudomonadota</taxon>
        <taxon>Gammaproteobacteria</taxon>
        <taxon>Enterobacterales</taxon>
        <taxon>Erwiniaceae</taxon>
        <taxon>Erwinia</taxon>
    </lineage>
</organism>
<dbReference type="EMBL" id="AP024329">
    <property type="protein sequence ID" value="BCQ32770.1"/>
    <property type="molecule type" value="Genomic_DNA"/>
</dbReference>
<dbReference type="InterPro" id="IPR017745">
    <property type="entry name" value="BcsE"/>
</dbReference>
<sequence length="590" mass="67482">MLYHARKAIDGARPHTDRRQWSDYPDNLMHKNVKAISMIHWHLLSSNVYLQYNKRYEKFFPGCHHAGLFLVQKNLMTISFTLGLGQVQNELVLMQPPGCYWVTVNRQEDARLLVRQTIAAQRALTLISTTEPPHSLLTPAPQGGPNKIPLFSLPETTEALMDLAEDFSRVLANKPRFLIFYTAFSTWETLSSIELNNWLKGIQKWLTARKSTLLIITSGPGVNLLRNDLQTRYRHLDGLSHLEWQQDSWNYRVNWWCNKSGMLADRALRLTLIQDAFQQINEEEQNTPLTLNDEYLYLAEKTVLEGAPPLSSAWTLFDDNSQLASRAQQASAATVIFNLHHNDQIATLAGDIHGLRRTRGSALKIVVREMQTSLRYSDERLLLACGVNAIVPFNATMSRFLTTLEGLQGQFYNRHVPADLGVLLRSMQPLQEKGYLPLEHFCRSVARLIDNTMLPEDGKGLLVALRPVPELSPEQALTLCKPRRYGDLVTRIEDRVYLFLSSCRYNDLDTALQYIFHLPPNEIFTNRMVWFEDLQILSEVRQITSMLPSAWRDAPPTETHELAADTKQPEIRLVPEEVTLATRSDKEGPQ</sequence>
<evidence type="ECO:0000256" key="1">
    <source>
        <dbReference type="NCBIfam" id="TIGR03369"/>
    </source>
</evidence>
<accession>A0ABM7MV52</accession>
<dbReference type="Pfam" id="PF10995">
    <property type="entry name" value="CBP_BcsE"/>
    <property type="match status" value="1"/>
</dbReference>
<reference evidence="2 3" key="1">
    <citation type="submission" date="2021-01" db="EMBL/GenBank/DDBJ databases">
        <title>Complete genome sequence of Erwinia rhapontici MAFF 311153.</title>
        <authorList>
            <person name="Morohoshi T."/>
            <person name="Someya N."/>
        </authorList>
    </citation>
    <scope>NUCLEOTIDE SEQUENCE [LARGE SCALE GENOMIC DNA]</scope>
    <source>
        <strain evidence="2 3">MAFF 311153</strain>
    </source>
</reference>
<evidence type="ECO:0000313" key="3">
    <source>
        <dbReference type="Proteomes" id="UP000677515"/>
    </source>
</evidence>
<gene>
    <name evidence="2" type="primary">bcsE</name>
    <name evidence="2" type="ORF">ERHA53_01130</name>
</gene>